<proteinExistence type="predicted"/>
<dbReference type="AlphaFoldDB" id="A0A1H1WII0"/>
<reference evidence="2 3" key="1">
    <citation type="submission" date="2016-10" db="EMBL/GenBank/DDBJ databases">
        <authorList>
            <person name="de Groot N.N."/>
        </authorList>
    </citation>
    <scope>NUCLEOTIDE SEQUENCE [LARGE SCALE GENOMIC DNA]</scope>
    <source>
        <strain evidence="2 3">DSM 21741</strain>
    </source>
</reference>
<evidence type="ECO:0000313" key="2">
    <source>
        <dbReference type="EMBL" id="SDS96933.1"/>
    </source>
</evidence>
<evidence type="ECO:0000256" key="1">
    <source>
        <dbReference type="SAM" id="MobiDB-lite"/>
    </source>
</evidence>
<name>A0A1H1WII0_9ACTN</name>
<organism evidence="2 3">
    <name type="scientific">Friedmanniella luteola</name>
    <dbReference type="NCBI Taxonomy" id="546871"/>
    <lineage>
        <taxon>Bacteria</taxon>
        <taxon>Bacillati</taxon>
        <taxon>Actinomycetota</taxon>
        <taxon>Actinomycetes</taxon>
        <taxon>Propionibacteriales</taxon>
        <taxon>Nocardioidaceae</taxon>
        <taxon>Friedmanniella</taxon>
    </lineage>
</organism>
<accession>A0A1H1WII0</accession>
<dbReference type="EMBL" id="LT629749">
    <property type="protein sequence ID" value="SDS96933.1"/>
    <property type="molecule type" value="Genomic_DNA"/>
</dbReference>
<protein>
    <submittedName>
        <fullName evidence="2">Uncharacterized protein</fullName>
    </submittedName>
</protein>
<evidence type="ECO:0000313" key="3">
    <source>
        <dbReference type="Proteomes" id="UP000199092"/>
    </source>
</evidence>
<dbReference type="STRING" id="546871.SAMN04488543_2741"/>
<dbReference type="Proteomes" id="UP000199092">
    <property type="component" value="Chromosome I"/>
</dbReference>
<keyword evidence="3" id="KW-1185">Reference proteome</keyword>
<gene>
    <name evidence="2" type="ORF">SAMN04488543_2741</name>
</gene>
<dbReference type="RefSeq" id="WP_091413510.1">
    <property type="nucleotide sequence ID" value="NZ_LT629749.1"/>
</dbReference>
<feature type="region of interest" description="Disordered" evidence="1">
    <location>
        <begin position="1"/>
        <end position="62"/>
    </location>
</feature>
<sequence>MRSAGPDRPPEQRPAADGPRPGPGRPWLPGVGDLAAMVGLAVPGAPPRGPAGGAWGSAPRRGDDAAATVWAARLSTLLK</sequence>